<dbReference type="AlphaFoldDB" id="A0A7U3UMB2"/>
<organism evidence="3 4">
    <name type="scientific">Actinacidiphila reveromycinica</name>
    <dbReference type="NCBI Taxonomy" id="659352"/>
    <lineage>
        <taxon>Bacteria</taxon>
        <taxon>Bacillati</taxon>
        <taxon>Actinomycetota</taxon>
        <taxon>Actinomycetes</taxon>
        <taxon>Kitasatosporales</taxon>
        <taxon>Streptomycetaceae</taxon>
        <taxon>Actinacidiphila</taxon>
    </lineage>
</organism>
<feature type="compositionally biased region" description="Low complexity" evidence="1">
    <location>
        <begin position="363"/>
        <end position="376"/>
    </location>
</feature>
<sequence length="492" mass="48484">MSNERDDGATEGTAPGPLDAERAVGAESPDHENRPTRRPRWAVGAVVAAVLVAGGGGAWWASAASGGGGDDGVRPLRMDAPVNGVAAAPSAPSDGGTDRYHLTGTLPKGPQKAAVYEASGTVTASDVQHLARLLGVPGGVRTEDGSWRAGAEAGADAPSLVVGKAAPGTWSYTSGGAPATGARTDGSGTSPVPAAKALAVAAPVLKGLGLSGAKVDASTAVGAIRTVSADPRVGGTATHGWTTSLQVGADGRIRDGFGRLADLEKGDTYPVVGAATALKELNSPTTVMHPGAVNGGVVPGGSGSVPGSGAGQSTEVRGASFGLALEYVAGVQTLVPAWLFETAPTGTAATSVVAQTAVDPRYITSGTTGDASGTPPTGTPSSPPPPNPGGPILPAPTGSSDGRTVHRVPVDSYTTSGRTLTLVYEGGQCDAYKASASASGDQVRVSVVATPKPKGTVCPMIIGQLHQTVTLAAPLGDRTVVDASNDRTLAGR</sequence>
<proteinExistence type="predicted"/>
<feature type="compositionally biased region" description="Basic and acidic residues" evidence="1">
    <location>
        <begin position="19"/>
        <end position="35"/>
    </location>
</feature>
<dbReference type="EMBL" id="AP018365">
    <property type="protein sequence ID" value="BBA96840.1"/>
    <property type="molecule type" value="Genomic_DNA"/>
</dbReference>
<dbReference type="KEGG" id="arev:RVR_2325"/>
<reference evidence="3 4" key="3">
    <citation type="journal article" date="2011" name="Nat. Chem. Biol.">
        <title>Reveromycin A biosynthesis uses RevG and RevJ for stereospecific spiroacetal formation.</title>
        <authorList>
            <person name="Takahashi S."/>
            <person name="Toyoda A."/>
            <person name="Sekiyama Y."/>
            <person name="Takagi H."/>
            <person name="Nogawa T."/>
            <person name="Uramoto M."/>
            <person name="Suzuki R."/>
            <person name="Koshino H."/>
            <person name="Kumano T."/>
            <person name="Panthee S."/>
            <person name="Dairi T."/>
            <person name="Ishikawa J."/>
            <person name="Ikeda H."/>
            <person name="Sakaki Y."/>
            <person name="Osada H."/>
        </authorList>
    </citation>
    <scope>NUCLEOTIDE SEQUENCE [LARGE SCALE GENOMIC DNA]</scope>
    <source>
        <strain evidence="3 4">SN-593</strain>
    </source>
</reference>
<reference evidence="3 4" key="2">
    <citation type="journal article" date="2011" name="J. Antibiot.">
        <title>Furaquinocins I and J: novel polyketide isoprenoid hybrid compounds from Streptomyces reveromyceticus SN-593.</title>
        <authorList>
            <person name="Panthee S."/>
            <person name="Takahashi S."/>
            <person name="Takagi H."/>
            <person name="Nogawa T."/>
            <person name="Oowada E."/>
            <person name="Uramoto M."/>
            <person name="Osada H."/>
        </authorList>
    </citation>
    <scope>NUCLEOTIDE SEQUENCE [LARGE SCALE GENOMIC DNA]</scope>
    <source>
        <strain evidence="3 4">SN-593</strain>
    </source>
</reference>
<evidence type="ECO:0000256" key="2">
    <source>
        <dbReference type="SAM" id="Phobius"/>
    </source>
</evidence>
<accession>A0A7U3UMB2</accession>
<reference evidence="3 4" key="1">
    <citation type="journal article" date="2010" name="J. Bacteriol.">
        <title>Biochemical characterization of a novel indole prenyltransferase from Streptomyces sp. SN-593.</title>
        <authorList>
            <person name="Takahashi S."/>
            <person name="Takagi H."/>
            <person name="Toyoda A."/>
            <person name="Uramoto M."/>
            <person name="Nogawa T."/>
            <person name="Ueki M."/>
            <person name="Sakaki Y."/>
            <person name="Osada H."/>
        </authorList>
    </citation>
    <scope>NUCLEOTIDE SEQUENCE [LARGE SCALE GENOMIC DNA]</scope>
    <source>
        <strain evidence="3 4">SN-593</strain>
    </source>
</reference>
<keyword evidence="4" id="KW-1185">Reference proteome</keyword>
<feature type="compositionally biased region" description="Pro residues" evidence="1">
    <location>
        <begin position="377"/>
        <end position="394"/>
    </location>
</feature>
<feature type="region of interest" description="Disordered" evidence="1">
    <location>
        <begin position="85"/>
        <end position="108"/>
    </location>
</feature>
<feature type="region of interest" description="Disordered" evidence="1">
    <location>
        <begin position="1"/>
        <end position="40"/>
    </location>
</feature>
<evidence type="ECO:0000256" key="1">
    <source>
        <dbReference type="SAM" id="MobiDB-lite"/>
    </source>
</evidence>
<feature type="transmembrane region" description="Helical" evidence="2">
    <location>
        <begin position="41"/>
        <end position="61"/>
    </location>
</feature>
<reference evidence="3 4" key="4">
    <citation type="journal article" date="2020" name="Sci. Rep.">
        <title>beta-carboline chemical signals induce reveromycin production through a LuxR family regulator in Streptomyces sp. SN-593.</title>
        <authorList>
            <person name="Panthee S."/>
            <person name="Kito N."/>
            <person name="Hayashi T."/>
            <person name="Shimizu T."/>
            <person name="Ishikawa J."/>
            <person name="Hamamoto H."/>
            <person name="Osada H."/>
            <person name="Takahashi S."/>
        </authorList>
    </citation>
    <scope>NUCLEOTIDE SEQUENCE [LARGE SCALE GENOMIC DNA]</scope>
    <source>
        <strain evidence="3 4">SN-593</strain>
    </source>
</reference>
<name>A0A7U3UMB2_9ACTN</name>
<gene>
    <name evidence="3" type="ORF">RVR_2325</name>
</gene>
<evidence type="ECO:0000313" key="4">
    <source>
        <dbReference type="Proteomes" id="UP000595703"/>
    </source>
</evidence>
<dbReference type="RefSeq" id="WP_202233219.1">
    <property type="nucleotide sequence ID" value="NZ_AP018365.1"/>
</dbReference>
<keyword evidence="2" id="KW-0812">Transmembrane</keyword>
<dbReference type="Proteomes" id="UP000595703">
    <property type="component" value="Chromosome"/>
</dbReference>
<evidence type="ECO:0000313" key="3">
    <source>
        <dbReference type="EMBL" id="BBA96840.1"/>
    </source>
</evidence>
<keyword evidence="2" id="KW-1133">Transmembrane helix</keyword>
<feature type="region of interest" description="Disordered" evidence="1">
    <location>
        <begin position="363"/>
        <end position="404"/>
    </location>
</feature>
<keyword evidence="2" id="KW-0472">Membrane</keyword>
<protein>
    <submittedName>
        <fullName evidence="3">Putative membrane protein</fullName>
    </submittedName>
</protein>